<reference evidence="3" key="2">
    <citation type="submission" date="2022-10" db="EMBL/GenBank/DDBJ databases">
        <authorList>
            <person name="Aronson H.S."/>
        </authorList>
    </citation>
    <scope>NUCLEOTIDE SEQUENCE</scope>
    <source>
        <strain evidence="3">RS19-109</strain>
    </source>
</reference>
<dbReference type="InterPro" id="IPR052894">
    <property type="entry name" value="AsmA-related"/>
</dbReference>
<reference evidence="3" key="1">
    <citation type="journal article" date="2022" name="bioRxiv">
        <title>Thiovibrio frasassiensisgen. nov., sp. nov., an autotrophic, elemental sulfur disproportionating bacterium isolated from sulfidic karst sediment, and proposal of Thiovibrionaceae fam. nov.</title>
        <authorList>
            <person name="Aronson H."/>
            <person name="Thomas C."/>
            <person name="Bhattacharyya M."/>
            <person name="Eckstein S."/>
            <person name="Jensen S."/>
            <person name="Barco R."/>
            <person name="Macalady J."/>
            <person name="Amend J."/>
        </authorList>
    </citation>
    <scope>NUCLEOTIDE SEQUENCE</scope>
    <source>
        <strain evidence="3">RS19-109</strain>
    </source>
</reference>
<keyword evidence="2" id="KW-1133">Transmembrane helix</keyword>
<gene>
    <name evidence="3" type="ORF">OLX77_08030</name>
</gene>
<accession>A0A9X4MF49</accession>
<dbReference type="Pfam" id="PF05359">
    <property type="entry name" value="DUF748"/>
    <property type="match status" value="1"/>
</dbReference>
<evidence type="ECO:0008006" key="5">
    <source>
        <dbReference type="Google" id="ProtNLM"/>
    </source>
</evidence>
<organism evidence="3 4">
    <name type="scientific">Thiovibrio frasassiensis</name>
    <dbReference type="NCBI Taxonomy" id="2984131"/>
    <lineage>
        <taxon>Bacteria</taxon>
        <taxon>Pseudomonadati</taxon>
        <taxon>Thermodesulfobacteriota</taxon>
        <taxon>Desulfobulbia</taxon>
        <taxon>Desulfobulbales</taxon>
        <taxon>Thiovibrionaceae</taxon>
        <taxon>Thiovibrio</taxon>
    </lineage>
</organism>
<dbReference type="PANTHER" id="PTHR30441">
    <property type="entry name" value="DUF748 DOMAIN-CONTAINING PROTEIN"/>
    <property type="match status" value="1"/>
</dbReference>
<dbReference type="InterPro" id="IPR008023">
    <property type="entry name" value="DUF748"/>
</dbReference>
<evidence type="ECO:0000256" key="1">
    <source>
        <dbReference type="SAM" id="MobiDB-lite"/>
    </source>
</evidence>
<keyword evidence="4" id="KW-1185">Reference proteome</keyword>
<sequence>MIRVTTTPKPRDRFGSIPIRGGKPENSFSSHPHLPRRRKNFFLWTWLKRLVTLLLILTLLLGFGSPLLVPYLASTLLAEALSSSLNRSVTIPRGEFNPISCTLTLHHLIVGPNRSRANDPVDPLLSAEKTTIAFAPKRVLEGELAFTLSAEHCFLHLVRQQDGNYNTGQAMADLLTSAAVIPLRFSCKTVAISDSRLVFDDAQSGKTHRGEDISLLISSGATGSAPASPFRLQATLNGIPISQDDTTGLTANPGQAPAPAEAESEEGQPATPDDPAAKATEAIALVRDLSQAGRQYLQNPIKPPVVPRPAIPIAH</sequence>
<feature type="region of interest" description="Disordered" evidence="1">
    <location>
        <begin position="241"/>
        <end position="278"/>
    </location>
</feature>
<proteinExistence type="predicted"/>
<name>A0A9X4MF49_9BACT</name>
<comment type="caution">
    <text evidence="3">The sequence shown here is derived from an EMBL/GenBank/DDBJ whole genome shotgun (WGS) entry which is preliminary data.</text>
</comment>
<feature type="compositionally biased region" description="Low complexity" evidence="1">
    <location>
        <begin position="253"/>
        <end position="278"/>
    </location>
</feature>
<dbReference type="Proteomes" id="UP001154240">
    <property type="component" value="Unassembled WGS sequence"/>
</dbReference>
<evidence type="ECO:0000313" key="4">
    <source>
        <dbReference type="Proteomes" id="UP001154240"/>
    </source>
</evidence>
<protein>
    <recommendedName>
        <fullName evidence="5">AsmA domain-containing protein</fullName>
    </recommendedName>
</protein>
<evidence type="ECO:0000256" key="2">
    <source>
        <dbReference type="SAM" id="Phobius"/>
    </source>
</evidence>
<dbReference type="RefSeq" id="WP_307633070.1">
    <property type="nucleotide sequence ID" value="NZ_JAPHEH010000001.1"/>
</dbReference>
<feature type="transmembrane region" description="Helical" evidence="2">
    <location>
        <begin position="46"/>
        <end position="73"/>
    </location>
</feature>
<dbReference type="AlphaFoldDB" id="A0A9X4MF49"/>
<feature type="region of interest" description="Disordered" evidence="1">
    <location>
        <begin position="1"/>
        <end position="31"/>
    </location>
</feature>
<feature type="compositionally biased region" description="Polar residues" evidence="1">
    <location>
        <begin position="243"/>
        <end position="252"/>
    </location>
</feature>
<dbReference type="GO" id="GO:0005886">
    <property type="term" value="C:plasma membrane"/>
    <property type="evidence" value="ECO:0007669"/>
    <property type="project" value="TreeGrafter"/>
</dbReference>
<keyword evidence="2" id="KW-0472">Membrane</keyword>
<dbReference type="GO" id="GO:0090313">
    <property type="term" value="P:regulation of protein targeting to membrane"/>
    <property type="evidence" value="ECO:0007669"/>
    <property type="project" value="TreeGrafter"/>
</dbReference>
<dbReference type="PANTHER" id="PTHR30441:SF8">
    <property type="entry name" value="DUF748 DOMAIN-CONTAINING PROTEIN"/>
    <property type="match status" value="1"/>
</dbReference>
<evidence type="ECO:0000313" key="3">
    <source>
        <dbReference type="EMBL" id="MDG4476101.1"/>
    </source>
</evidence>
<keyword evidence="2" id="KW-0812">Transmembrane</keyword>
<dbReference type="EMBL" id="JAPHEH010000001">
    <property type="protein sequence ID" value="MDG4476101.1"/>
    <property type="molecule type" value="Genomic_DNA"/>
</dbReference>